<protein>
    <submittedName>
        <fullName evidence="2">Glycerophosphodiester phosphodiesterase</fullName>
    </submittedName>
</protein>
<dbReference type="InterPro" id="IPR017946">
    <property type="entry name" value="PLC-like_Pdiesterase_TIM-brl"/>
</dbReference>
<dbReference type="Pfam" id="PF03009">
    <property type="entry name" value="GDPD"/>
    <property type="match status" value="1"/>
</dbReference>
<evidence type="ECO:0000259" key="1">
    <source>
        <dbReference type="PROSITE" id="PS51704"/>
    </source>
</evidence>
<dbReference type="InterPro" id="IPR030395">
    <property type="entry name" value="GP_PDE_dom"/>
</dbReference>
<dbReference type="EMBL" id="BAAALG010000002">
    <property type="protein sequence ID" value="GAA1092424.1"/>
    <property type="molecule type" value="Genomic_DNA"/>
</dbReference>
<dbReference type="CDD" id="cd08561">
    <property type="entry name" value="GDPD_cytoplasmic_ScUgpQ2_like"/>
    <property type="match status" value="1"/>
</dbReference>
<evidence type="ECO:0000313" key="2">
    <source>
        <dbReference type="EMBL" id="GAA1092424.1"/>
    </source>
</evidence>
<dbReference type="RefSeq" id="WP_343990867.1">
    <property type="nucleotide sequence ID" value="NZ_BAAALG010000002.1"/>
</dbReference>
<dbReference type="PROSITE" id="PS51704">
    <property type="entry name" value="GP_PDE"/>
    <property type="match status" value="1"/>
</dbReference>
<proteinExistence type="predicted"/>
<evidence type="ECO:0000313" key="3">
    <source>
        <dbReference type="Proteomes" id="UP001501581"/>
    </source>
</evidence>
<comment type="caution">
    <text evidence="2">The sequence shown here is derived from an EMBL/GenBank/DDBJ whole genome shotgun (WGS) entry which is preliminary data.</text>
</comment>
<gene>
    <name evidence="2" type="ORF">GCM10009668_04260</name>
</gene>
<organism evidence="2 3">
    <name type="scientific">Nocardioides dubius</name>
    <dbReference type="NCBI Taxonomy" id="317019"/>
    <lineage>
        <taxon>Bacteria</taxon>
        <taxon>Bacillati</taxon>
        <taxon>Actinomycetota</taxon>
        <taxon>Actinomycetes</taxon>
        <taxon>Propionibacteriales</taxon>
        <taxon>Nocardioidaceae</taxon>
        <taxon>Nocardioides</taxon>
    </lineage>
</organism>
<dbReference type="PANTHER" id="PTHR43805">
    <property type="entry name" value="GLYCEROPHOSPHORYL DIESTER PHOSPHODIESTERASE"/>
    <property type="match status" value="1"/>
</dbReference>
<dbReference type="SUPFAM" id="SSF51695">
    <property type="entry name" value="PLC-like phosphodiesterases"/>
    <property type="match status" value="1"/>
</dbReference>
<feature type="domain" description="GP-PDE" evidence="1">
    <location>
        <begin position="17"/>
        <end position="256"/>
    </location>
</feature>
<dbReference type="Gene3D" id="3.20.20.190">
    <property type="entry name" value="Phosphatidylinositol (PI) phosphodiesterase"/>
    <property type="match status" value="1"/>
</dbReference>
<dbReference type="PANTHER" id="PTHR43805:SF1">
    <property type="entry name" value="GP-PDE DOMAIN-CONTAINING PROTEIN"/>
    <property type="match status" value="1"/>
</dbReference>
<keyword evidence="3" id="KW-1185">Reference proteome</keyword>
<accession>A0ABP4E7B1</accession>
<dbReference type="Proteomes" id="UP001501581">
    <property type="component" value="Unassembled WGS sequence"/>
</dbReference>
<reference evidence="3" key="1">
    <citation type="journal article" date="2019" name="Int. J. Syst. Evol. Microbiol.">
        <title>The Global Catalogue of Microorganisms (GCM) 10K type strain sequencing project: providing services to taxonomists for standard genome sequencing and annotation.</title>
        <authorList>
            <consortium name="The Broad Institute Genomics Platform"/>
            <consortium name="The Broad Institute Genome Sequencing Center for Infectious Disease"/>
            <person name="Wu L."/>
            <person name="Ma J."/>
        </authorList>
    </citation>
    <scope>NUCLEOTIDE SEQUENCE [LARGE SCALE GENOMIC DNA]</scope>
    <source>
        <strain evidence="3">JCM 13008</strain>
    </source>
</reference>
<sequence>MQRPITGHPYLDDARGVLAFAHRGGATHPELVGLENTMRAFRHAVALGYRYLETDVHTTSDGVLLAFHDARLDRVAAQSGAIAEMLATDVAAVRLAGTEAIPTLAELFDAFPEARFNIDLKSAASVDALARFLAERDAYDRVMVGSFSAASLRRFRRLTGGRVATSAHPGEVAVWLLAPTGAIADRLTRRRVSALQIPYRQRGLTVASKWLIRKAHRAGKHVHVWTIDDPREMNALIDAGVDGLMTDRTDILKAVLVARGLWEGRRHEGI</sequence>
<name>A0ABP4E7B1_9ACTN</name>